<dbReference type="KEGG" id="led:BBK82_16800"/>
<name>A0A1B2HIB7_9PSEU</name>
<reference evidence="1 2" key="1">
    <citation type="submission" date="2016-07" db="EMBL/GenBank/DDBJ databases">
        <title>Complete genome sequence of the Lentzea guizhouensis DHS C013.</title>
        <authorList>
            <person name="Cao C."/>
        </authorList>
    </citation>
    <scope>NUCLEOTIDE SEQUENCE [LARGE SCALE GENOMIC DNA]</scope>
    <source>
        <strain evidence="1 2">DHS C013</strain>
    </source>
</reference>
<dbReference type="Pfam" id="PF13714">
    <property type="entry name" value="PEP_mutase"/>
    <property type="match status" value="1"/>
</dbReference>
<dbReference type="GO" id="GO:0004497">
    <property type="term" value="F:monooxygenase activity"/>
    <property type="evidence" value="ECO:0007669"/>
    <property type="project" value="InterPro"/>
</dbReference>
<dbReference type="SUPFAM" id="SSF48264">
    <property type="entry name" value="Cytochrome P450"/>
    <property type="match status" value="1"/>
</dbReference>
<dbReference type="InterPro" id="IPR015813">
    <property type="entry name" value="Pyrv/PenolPyrv_kinase-like_dom"/>
</dbReference>
<sequence length="413" mass="43489">MLAMTEELLNLPVPHVPAGGSGVAWLRSQVVRFSEGAEHTRRRALTTSLLEGVDATTLDELAVRLLPGALDEVAVIAPSYQPHEPIMETADAAVERLVARHGRTETTAARIGLLVQAWAATRAFADRLTSGDPTPPVPLTRRATAAGIVEVDLTGHPFGHGAHACPGRELATKIAKNMAFRALHHRDEPLLLPNAWDHATAAALQEAGFPAVATTSFGVSAAHGVPDASGLAKEHTRTLARLLSALPCPVTADVEGGFSADPDEVAEYVASLGVSGINLEDGRGDHLNNPAEQAELITAVKRRTPGVFVNARIDTHWLGVDATISEVLTRAEHYLAAGADGIFVPRLPLPDIATVTAAFDTPLNVLAGEPVERLRDLGVRRISTGSQLFRAARTTTVETAKALLSPGTRSGAA</sequence>
<dbReference type="PANTHER" id="PTHR42905:SF16">
    <property type="entry name" value="CARBOXYPHOSPHONOENOLPYRUVATE PHOSPHONOMUTASE-LIKE PROTEIN (AFU_ORTHOLOGUE AFUA_5G07230)"/>
    <property type="match status" value="1"/>
</dbReference>
<dbReference type="Proteomes" id="UP000093053">
    <property type="component" value="Chromosome"/>
</dbReference>
<dbReference type="InterPro" id="IPR036396">
    <property type="entry name" value="Cyt_P450_sf"/>
</dbReference>
<proteinExistence type="predicted"/>
<dbReference type="GO" id="GO:0020037">
    <property type="term" value="F:heme binding"/>
    <property type="evidence" value="ECO:0007669"/>
    <property type="project" value="InterPro"/>
</dbReference>
<dbReference type="Gene3D" id="3.20.20.60">
    <property type="entry name" value="Phosphoenolpyruvate-binding domains"/>
    <property type="match status" value="1"/>
</dbReference>
<keyword evidence="2" id="KW-1185">Reference proteome</keyword>
<dbReference type="CDD" id="cd00377">
    <property type="entry name" value="ICL_PEPM"/>
    <property type="match status" value="1"/>
</dbReference>
<dbReference type="PANTHER" id="PTHR42905">
    <property type="entry name" value="PHOSPHOENOLPYRUVATE CARBOXYLASE"/>
    <property type="match status" value="1"/>
</dbReference>
<dbReference type="STRING" id="1586287.BBK82_16800"/>
<dbReference type="GO" id="GO:0016705">
    <property type="term" value="F:oxidoreductase activity, acting on paired donors, with incorporation or reduction of molecular oxygen"/>
    <property type="evidence" value="ECO:0007669"/>
    <property type="project" value="InterPro"/>
</dbReference>
<dbReference type="AlphaFoldDB" id="A0A1B2HIB7"/>
<evidence type="ECO:0008006" key="3">
    <source>
        <dbReference type="Google" id="ProtNLM"/>
    </source>
</evidence>
<dbReference type="PROSITE" id="PS00086">
    <property type="entry name" value="CYTOCHROME_P450"/>
    <property type="match status" value="1"/>
</dbReference>
<gene>
    <name evidence="1" type="ORF">BBK82_16800</name>
</gene>
<dbReference type="EMBL" id="CP016793">
    <property type="protein sequence ID" value="ANZ37460.1"/>
    <property type="molecule type" value="Genomic_DNA"/>
</dbReference>
<organism evidence="1 2">
    <name type="scientific">Lentzea guizhouensis</name>
    <dbReference type="NCBI Taxonomy" id="1586287"/>
    <lineage>
        <taxon>Bacteria</taxon>
        <taxon>Bacillati</taxon>
        <taxon>Actinomycetota</taxon>
        <taxon>Actinomycetes</taxon>
        <taxon>Pseudonocardiales</taxon>
        <taxon>Pseudonocardiaceae</taxon>
        <taxon>Lentzea</taxon>
    </lineage>
</organism>
<evidence type="ECO:0000313" key="2">
    <source>
        <dbReference type="Proteomes" id="UP000093053"/>
    </source>
</evidence>
<dbReference type="GO" id="GO:0005506">
    <property type="term" value="F:iron ion binding"/>
    <property type="evidence" value="ECO:0007669"/>
    <property type="project" value="InterPro"/>
</dbReference>
<protein>
    <recommendedName>
        <fullName evidence="3">PEP phosphonomutase</fullName>
    </recommendedName>
</protein>
<accession>A0A1B2HIB7</accession>
<dbReference type="SUPFAM" id="SSF51621">
    <property type="entry name" value="Phosphoenolpyruvate/pyruvate domain"/>
    <property type="match status" value="1"/>
</dbReference>
<evidence type="ECO:0000313" key="1">
    <source>
        <dbReference type="EMBL" id="ANZ37460.1"/>
    </source>
</evidence>
<dbReference type="InterPro" id="IPR040442">
    <property type="entry name" value="Pyrv_kinase-like_dom_sf"/>
</dbReference>
<dbReference type="InterPro" id="IPR039556">
    <property type="entry name" value="ICL/PEPM"/>
</dbReference>
<dbReference type="InterPro" id="IPR017972">
    <property type="entry name" value="Cyt_P450_CS"/>
</dbReference>